<evidence type="ECO:0000313" key="4">
    <source>
        <dbReference type="Proteomes" id="UP000198397"/>
    </source>
</evidence>
<feature type="transmembrane region" description="Helical" evidence="1">
    <location>
        <begin position="73"/>
        <end position="91"/>
    </location>
</feature>
<dbReference type="Pfam" id="PF26650">
    <property type="entry name" value="DUF8215"/>
    <property type="match status" value="1"/>
</dbReference>
<dbReference type="OrthoDB" id="211656at2157"/>
<dbReference type="InterPro" id="IPR058528">
    <property type="entry name" value="DUF8215"/>
</dbReference>
<dbReference type="Proteomes" id="UP000198397">
    <property type="component" value="Unassembled WGS sequence"/>
</dbReference>
<name>A0A238UMQ9_HALVU</name>
<dbReference type="RefSeq" id="WP_089383084.1">
    <property type="nucleotide sequence ID" value="NZ_FZNQ01000001.1"/>
</dbReference>
<dbReference type="EMBL" id="FZNQ01000001">
    <property type="protein sequence ID" value="SNR23284.1"/>
    <property type="molecule type" value="Genomic_DNA"/>
</dbReference>
<proteinExistence type="predicted"/>
<evidence type="ECO:0000256" key="1">
    <source>
        <dbReference type="SAM" id="Phobius"/>
    </source>
</evidence>
<keyword evidence="1" id="KW-1133">Transmembrane helix</keyword>
<protein>
    <recommendedName>
        <fullName evidence="2">DUF8215 domain-containing protein</fullName>
    </recommendedName>
</protein>
<organism evidence="3 4">
    <name type="scientific">Halorubrum vacuolatum</name>
    <name type="common">Natronobacterium vacuolatum</name>
    <dbReference type="NCBI Taxonomy" id="63740"/>
    <lineage>
        <taxon>Archaea</taxon>
        <taxon>Methanobacteriati</taxon>
        <taxon>Methanobacteriota</taxon>
        <taxon>Stenosarchaea group</taxon>
        <taxon>Halobacteria</taxon>
        <taxon>Halobacteriales</taxon>
        <taxon>Haloferacaceae</taxon>
        <taxon>Halorubrum</taxon>
    </lineage>
</organism>
<keyword evidence="1" id="KW-0812">Transmembrane</keyword>
<accession>A0A238UMQ9</accession>
<dbReference type="AlphaFoldDB" id="A0A238UMQ9"/>
<evidence type="ECO:0000259" key="2">
    <source>
        <dbReference type="Pfam" id="PF26650"/>
    </source>
</evidence>
<gene>
    <name evidence="3" type="ORF">SAMN06264855_10192</name>
</gene>
<evidence type="ECO:0000313" key="3">
    <source>
        <dbReference type="EMBL" id="SNR23284.1"/>
    </source>
</evidence>
<reference evidence="3 4" key="1">
    <citation type="submission" date="2017-06" db="EMBL/GenBank/DDBJ databases">
        <authorList>
            <person name="Kim H.J."/>
            <person name="Triplett B.A."/>
        </authorList>
    </citation>
    <scope>NUCLEOTIDE SEQUENCE [LARGE SCALE GENOMIC DNA]</scope>
    <source>
        <strain evidence="3 4">DSM 8800</strain>
    </source>
</reference>
<feature type="transmembrane region" description="Helical" evidence="1">
    <location>
        <begin position="112"/>
        <end position="135"/>
    </location>
</feature>
<feature type="transmembrane region" description="Helical" evidence="1">
    <location>
        <begin position="47"/>
        <end position="67"/>
    </location>
</feature>
<keyword evidence="4" id="KW-1185">Reference proteome</keyword>
<feature type="transmembrane region" description="Helical" evidence="1">
    <location>
        <begin position="147"/>
        <end position="168"/>
    </location>
</feature>
<sequence>MSRRRGPPGRETAAAESNERRSWYGYGHLTRTEKSGVGIFLHDATRIFSEVTVFSLPVLLFVMDYPAGGWFDAKATGLLAWTVAILAGTLIRGGWVRPAGTETRGWVSLSPVLLMFRVPYFNAVFGVAIFGGLWVGGLLQGAVSSSAIGPLAGLSVAALVPLLGFLAFPRLSEDVMVRWG</sequence>
<keyword evidence="1" id="KW-0472">Membrane</keyword>
<feature type="domain" description="DUF8215" evidence="2">
    <location>
        <begin position="41"/>
        <end position="173"/>
    </location>
</feature>